<organism evidence="2 3">
    <name type="scientific">Streptomyces katrae</name>
    <dbReference type="NCBI Taxonomy" id="68223"/>
    <lineage>
        <taxon>Bacteria</taxon>
        <taxon>Bacillati</taxon>
        <taxon>Actinomycetota</taxon>
        <taxon>Actinomycetes</taxon>
        <taxon>Kitasatosporales</taxon>
        <taxon>Streptomycetaceae</taxon>
        <taxon>Streptomyces</taxon>
    </lineage>
</organism>
<dbReference type="PANTHER" id="PTHR33169:SF13">
    <property type="entry name" value="PADR-FAMILY TRANSCRIPTIONAL REGULATOR"/>
    <property type="match status" value="1"/>
</dbReference>
<dbReference type="SUPFAM" id="SSF46785">
    <property type="entry name" value="Winged helix' DNA-binding domain"/>
    <property type="match status" value="1"/>
</dbReference>
<evidence type="ECO:0000313" key="2">
    <source>
        <dbReference type="EMBL" id="MDK9500248.1"/>
    </source>
</evidence>
<accession>A0ABT7H3R5</accession>
<evidence type="ECO:0000259" key="1">
    <source>
        <dbReference type="Pfam" id="PF03551"/>
    </source>
</evidence>
<name>A0ABT7H3R5_9ACTN</name>
<proteinExistence type="predicted"/>
<protein>
    <submittedName>
        <fullName evidence="2">PadR family transcriptional regulator</fullName>
    </submittedName>
</protein>
<dbReference type="EMBL" id="JASITI010000058">
    <property type="protein sequence ID" value="MDK9500248.1"/>
    <property type="molecule type" value="Genomic_DNA"/>
</dbReference>
<feature type="domain" description="Transcription regulator PadR N-terminal" evidence="1">
    <location>
        <begin position="13"/>
        <end position="86"/>
    </location>
</feature>
<dbReference type="RefSeq" id="WP_125815742.1">
    <property type="nucleotide sequence ID" value="NZ_JASITI010000058.1"/>
</dbReference>
<evidence type="ECO:0000313" key="3">
    <source>
        <dbReference type="Proteomes" id="UP001223390"/>
    </source>
</evidence>
<dbReference type="InterPro" id="IPR036388">
    <property type="entry name" value="WH-like_DNA-bd_sf"/>
</dbReference>
<dbReference type="Pfam" id="PF03551">
    <property type="entry name" value="PadR"/>
    <property type="match status" value="1"/>
</dbReference>
<reference evidence="2 3" key="1">
    <citation type="submission" date="2023-05" db="EMBL/GenBank/DDBJ databases">
        <title>Sequencing and Assembly of Streptomyces sp. NP73.</title>
        <authorList>
            <person name="Konwar A.N."/>
            <person name="Saikia K."/>
            <person name="Thakur D."/>
        </authorList>
    </citation>
    <scope>NUCLEOTIDE SEQUENCE [LARGE SCALE GENOMIC DNA]</scope>
    <source>
        <strain evidence="2 3">NP73</strain>
    </source>
</reference>
<dbReference type="InterPro" id="IPR052509">
    <property type="entry name" value="Metal_resp_DNA-bind_regulator"/>
</dbReference>
<sequence length="123" mass="13329">MNDQALREPTLLILTAIADAPRHGYAIAQEVEKISEGRTKMRTGTLYGALERLLEQRLIAVHDEEVVDGRRRRSYALAPHGREVLAAEAARIARTAQEATRRLGLGAQAAPGLLGFSDGTVTA</sequence>
<dbReference type="InterPro" id="IPR036390">
    <property type="entry name" value="WH_DNA-bd_sf"/>
</dbReference>
<dbReference type="InterPro" id="IPR005149">
    <property type="entry name" value="Tscrpt_reg_PadR_N"/>
</dbReference>
<dbReference type="Proteomes" id="UP001223390">
    <property type="component" value="Unassembled WGS sequence"/>
</dbReference>
<comment type="caution">
    <text evidence="2">The sequence shown here is derived from an EMBL/GenBank/DDBJ whole genome shotgun (WGS) entry which is preliminary data.</text>
</comment>
<gene>
    <name evidence="2" type="ORF">QEZ40_005877</name>
</gene>
<dbReference type="Gene3D" id="1.10.10.10">
    <property type="entry name" value="Winged helix-like DNA-binding domain superfamily/Winged helix DNA-binding domain"/>
    <property type="match status" value="1"/>
</dbReference>
<dbReference type="PANTHER" id="PTHR33169">
    <property type="entry name" value="PADR-FAMILY TRANSCRIPTIONAL REGULATOR"/>
    <property type="match status" value="1"/>
</dbReference>
<keyword evidence="3" id="KW-1185">Reference proteome</keyword>